<keyword evidence="8" id="KW-0496">Mitochondrion</keyword>
<sequence length="127" mass="14581">MILQRIFRLSSLLRSAVSVNLRRNIGVTAVAFNKELDPVQKLFVDKIREYKSKRQTSGGPVDAGPEYQQDLDKELFKLKQMFGKGDMNTFPTFKFEGKSDPKLSLGDYCRWRIFMYIFGGRSCEGLA</sequence>
<evidence type="ECO:0000256" key="3">
    <source>
        <dbReference type="ARBA" id="ARBA00022448"/>
    </source>
</evidence>
<keyword evidence="3" id="KW-0813">Transport</keyword>
<evidence type="ECO:0000256" key="11">
    <source>
        <dbReference type="ARBA" id="ARBA00059339"/>
    </source>
</evidence>
<comment type="function">
    <text evidence="11">Subunit F6, of the mitochondrial membrane ATP synthase complex (F(1)F(0) ATP synthase or Complex V) that produces ATP from ADP in the presence of a proton gradient across the membrane which is generated by electron transport complexes of the respiratory chain. ATP synthase complex consist of a soluble F(1) head domain - the catalytic core - and a membrane F(1) domain - the membrane proton channel. These two domains are linked by a central stalk rotating inside the F(1) region and a stationary peripheral stalk. During catalysis, ATP synthesis in the catalytic domain of F(1) is coupled via a rotary mechanism of the central stalk subunits to proton translocation. In vivo, can only synthesize ATP although its ATP hydrolase activity can be activated artificially in vitro. Part of the complex F(0) domain. Part of the complex F(0) domain and the peripheric stalk, which acts as a stator to hold the catalytic alpha(3)beta(3) subcomplex and subunit a/ATP6 static relative to the rotary elements.</text>
</comment>
<dbReference type="GO" id="GO:0045259">
    <property type="term" value="C:proton-transporting ATP synthase complex"/>
    <property type="evidence" value="ECO:0007669"/>
    <property type="project" value="UniProtKB-KW"/>
</dbReference>
<dbReference type="Gene3D" id="1.10.246.110">
    <property type="entry name" value="Mitochondrial ATP synthase-coupling factor 6"/>
    <property type="match status" value="1"/>
</dbReference>
<keyword evidence="6" id="KW-0999">Mitochondrion inner membrane</keyword>
<dbReference type="Pfam" id="PF05511">
    <property type="entry name" value="ATP-synt_F6"/>
    <property type="match status" value="1"/>
</dbReference>
<keyword evidence="9" id="KW-0472">Membrane</keyword>
<dbReference type="GO" id="GO:0015986">
    <property type="term" value="P:proton motive force-driven ATP synthesis"/>
    <property type="evidence" value="ECO:0007669"/>
    <property type="project" value="InterPro"/>
</dbReference>
<evidence type="ECO:0000256" key="7">
    <source>
        <dbReference type="ARBA" id="ARBA00023065"/>
    </source>
</evidence>
<organism evidence="14 15">
    <name type="scientific">Microtus ochrogaster</name>
    <name type="common">Prairie vole</name>
    <dbReference type="NCBI Taxonomy" id="79684"/>
    <lineage>
        <taxon>Eukaryota</taxon>
        <taxon>Metazoa</taxon>
        <taxon>Chordata</taxon>
        <taxon>Craniata</taxon>
        <taxon>Vertebrata</taxon>
        <taxon>Euteleostomi</taxon>
        <taxon>Mammalia</taxon>
        <taxon>Eutheria</taxon>
        <taxon>Euarchontoglires</taxon>
        <taxon>Glires</taxon>
        <taxon>Rodentia</taxon>
        <taxon>Myomorpha</taxon>
        <taxon>Muroidea</taxon>
        <taxon>Cricetidae</taxon>
        <taxon>Arvicolinae</taxon>
        <taxon>Microtus</taxon>
    </lineage>
</organism>
<protein>
    <recommendedName>
        <fullName evidence="13">ATP synthase peripheral stalk subunit F6, mitochondrial</fullName>
    </recommendedName>
    <alternativeName>
        <fullName evidence="10">ATP synthase peripheral stalk subunit F6</fullName>
    </alternativeName>
</protein>
<comment type="subcellular location">
    <subcellularLocation>
        <location evidence="1">Mitochondrion inner membrane</location>
    </subcellularLocation>
</comment>
<keyword evidence="4" id="KW-0138">CF(0)</keyword>
<dbReference type="AlphaFoldDB" id="A0A8J6G7M4"/>
<dbReference type="InterPro" id="IPR036204">
    <property type="entry name" value="ATP_synth_f6_sf_mt"/>
</dbReference>
<keyword evidence="5" id="KW-0375">Hydrogen ion transport</keyword>
<dbReference type="SUPFAM" id="SSF111357">
    <property type="entry name" value="Mitochondrial ATP synthase coupling factor 6"/>
    <property type="match status" value="1"/>
</dbReference>
<evidence type="ECO:0000313" key="14">
    <source>
        <dbReference type="EMBL" id="KAH0505112.1"/>
    </source>
</evidence>
<evidence type="ECO:0000256" key="5">
    <source>
        <dbReference type="ARBA" id="ARBA00022781"/>
    </source>
</evidence>
<dbReference type="Proteomes" id="UP000710432">
    <property type="component" value="Unassembled WGS sequence"/>
</dbReference>
<gene>
    <name evidence="14" type="ORF">LTLLF_179425</name>
</gene>
<comment type="caution">
    <text evidence="14">The sequence shown here is derived from an EMBL/GenBank/DDBJ whole genome shotgun (WGS) entry which is preliminary data.</text>
</comment>
<dbReference type="EMBL" id="JAATJU010024700">
    <property type="protein sequence ID" value="KAH0505112.1"/>
    <property type="molecule type" value="Genomic_DNA"/>
</dbReference>
<evidence type="ECO:0000256" key="13">
    <source>
        <dbReference type="ARBA" id="ARBA00073749"/>
    </source>
</evidence>
<accession>A0A8J6G7M4</accession>
<keyword evidence="7" id="KW-0406">Ion transport</keyword>
<reference evidence="14" key="1">
    <citation type="submission" date="2020-03" db="EMBL/GenBank/DDBJ databases">
        <title>Studies in the Genomics of Life Span.</title>
        <authorList>
            <person name="Glass D."/>
        </authorList>
    </citation>
    <scope>NUCLEOTIDE SEQUENCE</scope>
    <source>
        <strain evidence="14">LTLLF</strain>
        <tissue evidence="14">Muscle</tissue>
    </source>
</reference>
<evidence type="ECO:0000313" key="15">
    <source>
        <dbReference type="Proteomes" id="UP000710432"/>
    </source>
</evidence>
<dbReference type="GO" id="GO:0015078">
    <property type="term" value="F:proton transmembrane transporter activity"/>
    <property type="evidence" value="ECO:0007669"/>
    <property type="project" value="InterPro"/>
</dbReference>
<evidence type="ECO:0000256" key="12">
    <source>
        <dbReference type="ARBA" id="ARBA00064647"/>
    </source>
</evidence>
<dbReference type="PANTHER" id="PTHR12441:SF10">
    <property type="entry name" value="ATP SYNTHASE-COUPLING FACTOR 6, MITOCHONDRIAL"/>
    <property type="match status" value="1"/>
</dbReference>
<proteinExistence type="inferred from homology"/>
<dbReference type="PIRSF" id="PIRSF002455">
    <property type="entry name" value="ATP_synthase_coupling_factor_6"/>
    <property type="match status" value="1"/>
</dbReference>
<name>A0A8J6G7M4_MICOH</name>
<comment type="subunit">
    <text evidence="12">Component of the ATP synthase complex composed at least of ATP5F1A/subunit alpha, ATP5F1B/subunit beta, ATP5MC1/subunit c (homooctomer), MT-ATP6/subunit a, MT-ATP8/subunit 8, ATP5ME/subunit e, ATP5MF/subunit f, ATP5MG/subunit g, ATP5MK/subunit k, ATP5MJ/subunit j, ATP5F1C/subunit gamma, ATP5F1D/subunit delta, ATP5F1E/subunit epsilon, ATP5PF/subunit F6, ATP5PB/subunit b, ATP5PD/subunit d, ATP5PO/subunit OSCP. ATP synthase complex consists of a soluble F(1) head domain (subunits alpha(3) and beta(3)) - the catalytic core - and a membrane F(0) domain - the membrane proton channel (subunits c, a, 8, e, f, g, k and j). These two domains are linked by a central stalk (subunits gamma, delta, and epsilon) rotating inside the F1 region and a stationary peripheral stalk (subunits F6, b, d, and OSCP).</text>
</comment>
<evidence type="ECO:0000256" key="1">
    <source>
        <dbReference type="ARBA" id="ARBA00004273"/>
    </source>
</evidence>
<evidence type="ECO:0000256" key="10">
    <source>
        <dbReference type="ARBA" id="ARBA00029863"/>
    </source>
</evidence>
<evidence type="ECO:0000256" key="6">
    <source>
        <dbReference type="ARBA" id="ARBA00022792"/>
    </source>
</evidence>
<dbReference type="InterPro" id="IPR008387">
    <property type="entry name" value="ATP_synth_f6_mt"/>
</dbReference>
<dbReference type="GO" id="GO:0005743">
    <property type="term" value="C:mitochondrial inner membrane"/>
    <property type="evidence" value="ECO:0007669"/>
    <property type="project" value="UniProtKB-SubCell"/>
</dbReference>
<evidence type="ECO:0000256" key="4">
    <source>
        <dbReference type="ARBA" id="ARBA00022547"/>
    </source>
</evidence>
<dbReference type="PANTHER" id="PTHR12441">
    <property type="entry name" value="ATP SYNTHASE COUPLING FACTOR 6, MITOCHONDRIAL"/>
    <property type="match status" value="1"/>
</dbReference>
<evidence type="ECO:0000256" key="2">
    <source>
        <dbReference type="ARBA" id="ARBA00007346"/>
    </source>
</evidence>
<dbReference type="FunFam" id="1.10.246.110:FF:000001">
    <property type="entry name" value="ATP synthase-coupling factor 6, mitochondrial"/>
    <property type="match status" value="1"/>
</dbReference>
<comment type="similarity">
    <text evidence="2">Belongs to the eukaryotic ATPase subunit F6 family.</text>
</comment>
<evidence type="ECO:0000256" key="9">
    <source>
        <dbReference type="ARBA" id="ARBA00023136"/>
    </source>
</evidence>
<evidence type="ECO:0000256" key="8">
    <source>
        <dbReference type="ARBA" id="ARBA00023128"/>
    </source>
</evidence>